<comment type="caution">
    <text evidence="1">The sequence shown here is derived from an EMBL/GenBank/DDBJ whole genome shotgun (WGS) entry which is preliminary data.</text>
</comment>
<dbReference type="Proteomes" id="UP001231649">
    <property type="component" value="Chromosome 29"/>
</dbReference>
<gene>
    <name evidence="1" type="ORF">PYW08_011082</name>
</gene>
<proteinExistence type="predicted"/>
<sequence>MLARVLFVLLAGIPVCWGVEGASYSDDYDADGNNENADFYDSYNDEIKQPPQRTTVAEGLTRMKRNDLEDVRTLNPEEIVDVKGVLNNIMQGKKPESPKDQPARGFTDTYEYLENSNNLGIDPRTIQGSDFSKWMPTVGQKWSPSVQKQESTVDTTAQVTEQHWSFMYQPETSTFGQDDIIAEVRRMMPDGIVPKRSSIDLQRWTPQQEVKTVATTETTEETEHSMDLMYPQETSTFSNSHMRAEVNKLVQGWKPTSQADQYPQETSTYSNSDMQAAVNKLVQHWSPGVKQETPYNEAAMRDEVRSLVQHWSPGAKQETPYDDAAMRAEVKSLVQHWSPGDKQTTYTDTTMGEDAQSLVQHWIPGDTQETSFDEAAMRADVRSLVQQWSPSAPSSVQPPSHTSRVQHWSPTATAPVPEKHQQISGMQSEAGTTESSSLTNEENSDTSNVQHFSPSDKPQQWNPADESQQWNPADKSQQWNPADKSQQLNPSDKPQQWNPADKSQQWNPADKSRQLNPSDKPQQWNPADQSQQWNPADKSQQLNPSDKPQQWNPADKSQQWNPADKSRQLNPSDKPQQWNPADQSQQWNPADKSQQLNPSDKSQQWNPADQSQQWNPADQSQHLNPADQSQQWNPADKSPQLNPSDKPQQWNPADKSQQRNPSDKPQQWNPSDKPQQWDPSDKPQQWSPSDKSQHWSSSDKSQQWNPADIVQQRDPFGNVRQRDPTSIHVQTPSWLPDTQPSDTEQVVFTGVGIESKPAVTVELLMTTTDAEQWMSTTIIEGATLDTGNATVIQAGRQNPQGGEEEGAASTTVKVTQKRITTTPATTTTTQRMDIDAIMAIISNLTYDYEWNLTEMFNKSIIDHGVPTCPWKGGGKWGPMGAWTAVTENLTTQYPWDFDNSSVVSKCFVCGLTTPEIPRNAYCADAFAGDFLPLMPIDARSRSMIANYRKYCRYVDVQNYVENPEEPRSIYGRFTGGCAVRWTDITGVYTQRTCRSRYRPLLGKHFASKRMAKLELALVNVDNGCIISPMATLLPVSRGISLYARFHACVCSTNWCNRAILAKTSTDTVLSILLAHWLATFS</sequence>
<evidence type="ECO:0000313" key="1">
    <source>
        <dbReference type="EMBL" id="KAJ8706948.1"/>
    </source>
</evidence>
<accession>A0ACC2Q7D4</accession>
<evidence type="ECO:0000313" key="2">
    <source>
        <dbReference type="Proteomes" id="UP001231649"/>
    </source>
</evidence>
<organism evidence="1 2">
    <name type="scientific">Mythimna loreyi</name>
    <dbReference type="NCBI Taxonomy" id="667449"/>
    <lineage>
        <taxon>Eukaryota</taxon>
        <taxon>Metazoa</taxon>
        <taxon>Ecdysozoa</taxon>
        <taxon>Arthropoda</taxon>
        <taxon>Hexapoda</taxon>
        <taxon>Insecta</taxon>
        <taxon>Pterygota</taxon>
        <taxon>Neoptera</taxon>
        <taxon>Endopterygota</taxon>
        <taxon>Lepidoptera</taxon>
        <taxon>Glossata</taxon>
        <taxon>Ditrysia</taxon>
        <taxon>Noctuoidea</taxon>
        <taxon>Noctuidae</taxon>
        <taxon>Noctuinae</taxon>
        <taxon>Hadenini</taxon>
        <taxon>Mythimna</taxon>
    </lineage>
</organism>
<protein>
    <submittedName>
        <fullName evidence="1">Uncharacterized protein</fullName>
    </submittedName>
</protein>
<keyword evidence="2" id="KW-1185">Reference proteome</keyword>
<name>A0ACC2Q7D4_9NEOP</name>
<dbReference type="EMBL" id="CM056805">
    <property type="protein sequence ID" value="KAJ8706948.1"/>
    <property type="molecule type" value="Genomic_DNA"/>
</dbReference>
<reference evidence="1" key="1">
    <citation type="submission" date="2023-03" db="EMBL/GenBank/DDBJ databases">
        <title>Chromosome-level genomes of two armyworms, Mythimna separata and Mythimna loreyi, provide insights into the biosynthesis and reception of sex pheromones.</title>
        <authorList>
            <person name="Zhao H."/>
        </authorList>
    </citation>
    <scope>NUCLEOTIDE SEQUENCE</scope>
    <source>
        <strain evidence="1">BeijingLab</strain>
    </source>
</reference>